<evidence type="ECO:0000256" key="1">
    <source>
        <dbReference type="SAM" id="Phobius"/>
    </source>
</evidence>
<dbReference type="Proteomes" id="UP001595956">
    <property type="component" value="Unassembled WGS sequence"/>
</dbReference>
<reference evidence="3" key="1">
    <citation type="journal article" date="2019" name="Int. J. Syst. Evol. Microbiol.">
        <title>The Global Catalogue of Microorganisms (GCM) 10K type strain sequencing project: providing services to taxonomists for standard genome sequencing and annotation.</title>
        <authorList>
            <consortium name="The Broad Institute Genomics Platform"/>
            <consortium name="The Broad Institute Genome Sequencing Center for Infectious Disease"/>
            <person name="Wu L."/>
            <person name="Ma J."/>
        </authorList>
    </citation>
    <scope>NUCLEOTIDE SEQUENCE [LARGE SCALE GENOMIC DNA]</scope>
    <source>
        <strain evidence="3">KACC 13778</strain>
    </source>
</reference>
<keyword evidence="1" id="KW-0812">Transmembrane</keyword>
<keyword evidence="1" id="KW-0472">Membrane</keyword>
<gene>
    <name evidence="2" type="ORF">ACFPKY_19265</name>
</gene>
<feature type="transmembrane region" description="Helical" evidence="1">
    <location>
        <begin position="39"/>
        <end position="58"/>
    </location>
</feature>
<dbReference type="EMBL" id="JBHSMD010000006">
    <property type="protein sequence ID" value="MFC5495260.1"/>
    <property type="molecule type" value="Genomic_DNA"/>
</dbReference>
<proteinExistence type="predicted"/>
<keyword evidence="3" id="KW-1185">Reference proteome</keyword>
<sequence length="231" mass="24238">MTTDLRDRLATELDHLEPLDDLTHHVLSRGRATVRRRRAAAGALVAAVVVAGTAWASAGHGGSGTVDAADQRQASVRAEWSERMAQVFADHLPEGFAPGVTATGGDDRQALEFVASGPQGEVRLNATVYLAEGLPVPACAATTPRCQVLTTPSGPATVLTKVYQDDRLSHASQIWIQGDGVQTIVNVVESGPRADQFSMSDLTGLASDVALRDAILFASAHDGELLGYATT</sequence>
<dbReference type="RefSeq" id="WP_345173487.1">
    <property type="nucleotide sequence ID" value="NZ_BAABFQ010000005.1"/>
</dbReference>
<protein>
    <submittedName>
        <fullName evidence="2">Uncharacterized protein</fullName>
    </submittedName>
</protein>
<comment type="caution">
    <text evidence="2">The sequence shown here is derived from an EMBL/GenBank/DDBJ whole genome shotgun (WGS) entry which is preliminary data.</text>
</comment>
<evidence type="ECO:0000313" key="3">
    <source>
        <dbReference type="Proteomes" id="UP001595956"/>
    </source>
</evidence>
<organism evidence="2 3">
    <name type="scientific">Nocardioides caricicola</name>
    <dbReference type="NCBI Taxonomy" id="634770"/>
    <lineage>
        <taxon>Bacteria</taxon>
        <taxon>Bacillati</taxon>
        <taxon>Actinomycetota</taxon>
        <taxon>Actinomycetes</taxon>
        <taxon>Propionibacteriales</taxon>
        <taxon>Nocardioidaceae</taxon>
        <taxon>Nocardioides</taxon>
    </lineage>
</organism>
<evidence type="ECO:0000313" key="2">
    <source>
        <dbReference type="EMBL" id="MFC5495260.1"/>
    </source>
</evidence>
<accession>A0ABW0N3L9</accession>
<keyword evidence="1" id="KW-1133">Transmembrane helix</keyword>
<name>A0ABW0N3L9_9ACTN</name>